<evidence type="ECO:0000313" key="2">
    <source>
        <dbReference type="Proteomes" id="UP000324800"/>
    </source>
</evidence>
<comment type="caution">
    <text evidence="1">The sequence shown here is derived from an EMBL/GenBank/DDBJ whole genome shotgun (WGS) entry which is preliminary data.</text>
</comment>
<reference evidence="1 2" key="1">
    <citation type="submission" date="2019-03" db="EMBL/GenBank/DDBJ databases">
        <title>Single cell metagenomics reveals metabolic interactions within the superorganism composed of flagellate Streblomastix strix and complex community of Bacteroidetes bacteria on its surface.</title>
        <authorList>
            <person name="Treitli S.C."/>
            <person name="Kolisko M."/>
            <person name="Husnik F."/>
            <person name="Keeling P."/>
            <person name="Hampl V."/>
        </authorList>
    </citation>
    <scope>NUCLEOTIDE SEQUENCE [LARGE SCALE GENOMIC DNA]</scope>
    <source>
        <strain evidence="1">ST1C</strain>
    </source>
</reference>
<proteinExistence type="predicted"/>
<dbReference type="EMBL" id="SNRW01001421">
    <property type="protein sequence ID" value="KAA6396469.1"/>
    <property type="molecule type" value="Genomic_DNA"/>
</dbReference>
<evidence type="ECO:0000313" key="1">
    <source>
        <dbReference type="EMBL" id="KAA6396469.1"/>
    </source>
</evidence>
<protein>
    <submittedName>
        <fullName evidence="1">Uncharacterized protein</fullName>
    </submittedName>
</protein>
<accession>A0A5J4WQV7</accession>
<sequence length="66" mass="7565">MNTTPRTAHLFINNVQQPVYISGLPEFVQYYFQLYTQIQSATVLSLKCLSAPTVTDIKDAKQVKWD</sequence>
<dbReference type="AlphaFoldDB" id="A0A5J4WQV7"/>
<dbReference type="Proteomes" id="UP000324800">
    <property type="component" value="Unassembled WGS sequence"/>
</dbReference>
<organism evidence="1 2">
    <name type="scientific">Streblomastix strix</name>
    <dbReference type="NCBI Taxonomy" id="222440"/>
    <lineage>
        <taxon>Eukaryota</taxon>
        <taxon>Metamonada</taxon>
        <taxon>Preaxostyla</taxon>
        <taxon>Oxymonadida</taxon>
        <taxon>Streblomastigidae</taxon>
        <taxon>Streblomastix</taxon>
    </lineage>
</organism>
<gene>
    <name evidence="1" type="ORF">EZS28_008006</name>
</gene>
<name>A0A5J4WQV7_9EUKA</name>